<dbReference type="AlphaFoldDB" id="R7RRZ1"/>
<evidence type="ECO:0000256" key="2">
    <source>
        <dbReference type="ARBA" id="ARBA00022490"/>
    </source>
</evidence>
<evidence type="ECO:0000313" key="10">
    <source>
        <dbReference type="Proteomes" id="UP000014923"/>
    </source>
</evidence>
<comment type="caution">
    <text evidence="9">The sequence shown here is derived from an EMBL/GenBank/DDBJ whole genome shotgun (WGS) entry which is preliminary data.</text>
</comment>
<gene>
    <name evidence="9" type="ORF">TCEL_01942</name>
</gene>
<keyword evidence="8" id="KW-0175">Coiled coil</keyword>
<accession>R7RRZ1</accession>
<comment type="similarity">
    <text evidence="6">Belongs to the bacillales FliT family.</text>
</comment>
<evidence type="ECO:0000256" key="3">
    <source>
        <dbReference type="ARBA" id="ARBA00022795"/>
    </source>
</evidence>
<dbReference type="HOGENOM" id="CLU_2144679_0_0_9"/>
<reference evidence="9" key="1">
    <citation type="submission" date="2013-03" db="EMBL/GenBank/DDBJ databases">
        <title>Draft genome sequence of the hydrogen-ethanol-producing anaerobic alkalithermophilic Caloramator celere.</title>
        <authorList>
            <person name="Ciranna A."/>
            <person name="Larjo A."/>
            <person name="Kivisto A."/>
            <person name="Santala V."/>
            <person name="Roos C."/>
            <person name="Karp M."/>
        </authorList>
    </citation>
    <scope>NUCLEOTIDE SEQUENCE [LARGE SCALE GENOMIC DNA]</scope>
    <source>
        <strain evidence="9">DSM 8682</strain>
    </source>
</reference>
<feature type="coiled-coil region" evidence="8">
    <location>
        <begin position="30"/>
        <end position="90"/>
    </location>
</feature>
<evidence type="ECO:0000256" key="8">
    <source>
        <dbReference type="SAM" id="Coils"/>
    </source>
</evidence>
<proteinExistence type="inferred from homology"/>
<sequence>MINLYNLLNIYKELSIDIINAINNEDVDLLDELLDKRQLIINEIENIEDKSQIKNIISELNILKIDEKINNAIIELKQKIKENIKKVKEQRSVNNRYKINEPIDSVYVHIKY</sequence>
<dbReference type="EMBL" id="CAVN010000093">
    <property type="protein sequence ID" value="CDF58028.1"/>
    <property type="molecule type" value="Genomic_DNA"/>
</dbReference>
<evidence type="ECO:0000256" key="7">
    <source>
        <dbReference type="ARBA" id="ARBA00093797"/>
    </source>
</evidence>
<keyword evidence="10" id="KW-1185">Reference proteome</keyword>
<dbReference type="eggNOG" id="ENOG5033P5E">
    <property type="taxonomic scope" value="Bacteria"/>
</dbReference>
<evidence type="ECO:0000256" key="6">
    <source>
        <dbReference type="ARBA" id="ARBA00093785"/>
    </source>
</evidence>
<evidence type="ECO:0000256" key="4">
    <source>
        <dbReference type="ARBA" id="ARBA00023186"/>
    </source>
</evidence>
<keyword evidence="4" id="KW-0143">Chaperone</keyword>
<evidence type="ECO:0000256" key="5">
    <source>
        <dbReference type="ARBA" id="ARBA00093765"/>
    </source>
</evidence>
<dbReference type="Proteomes" id="UP000014923">
    <property type="component" value="Unassembled WGS sequence"/>
</dbReference>
<name>R7RRZ1_9CLOT</name>
<dbReference type="RefSeq" id="WP_018661732.1">
    <property type="nucleotide sequence ID" value="NZ_HF952018.1"/>
</dbReference>
<protein>
    <recommendedName>
        <fullName evidence="7">Flagellar protein FliT</fullName>
    </recommendedName>
</protein>
<evidence type="ECO:0000313" key="9">
    <source>
        <dbReference type="EMBL" id="CDF58028.1"/>
    </source>
</evidence>
<dbReference type="InterPro" id="IPR008622">
    <property type="entry name" value="FliT"/>
</dbReference>
<comment type="subcellular location">
    <subcellularLocation>
        <location evidence="1">Cytoplasm</location>
        <location evidence="1">Cytosol</location>
    </subcellularLocation>
</comment>
<dbReference type="OrthoDB" id="10007251at2"/>
<keyword evidence="2" id="KW-0963">Cytoplasm</keyword>
<organism evidence="9 10">
    <name type="scientific">Thermobrachium celere DSM 8682</name>
    <dbReference type="NCBI Taxonomy" id="941824"/>
    <lineage>
        <taxon>Bacteria</taxon>
        <taxon>Bacillati</taxon>
        <taxon>Bacillota</taxon>
        <taxon>Clostridia</taxon>
        <taxon>Eubacteriales</taxon>
        <taxon>Clostridiaceae</taxon>
        <taxon>Thermobrachium</taxon>
    </lineage>
</organism>
<keyword evidence="3" id="KW-1005">Bacterial flagellum biogenesis</keyword>
<evidence type="ECO:0000256" key="1">
    <source>
        <dbReference type="ARBA" id="ARBA00004514"/>
    </source>
</evidence>
<comment type="function">
    <text evidence="5">May act as an export chaperone for the filament capping protein FliD.</text>
</comment>
<dbReference type="Pfam" id="PF05400">
    <property type="entry name" value="FliT"/>
    <property type="match status" value="1"/>
</dbReference>